<dbReference type="InterPro" id="IPR006083">
    <property type="entry name" value="PRK/URK"/>
</dbReference>
<keyword evidence="3" id="KW-0418">Kinase</keyword>
<protein>
    <submittedName>
        <fullName evidence="3">Nicotinamide riboside kinase 1</fullName>
    </submittedName>
</protein>
<dbReference type="SUPFAM" id="SSF52540">
    <property type="entry name" value="P-loop containing nucleoside triphosphate hydrolases"/>
    <property type="match status" value="1"/>
</dbReference>
<proteinExistence type="predicted"/>
<keyword evidence="3" id="KW-0808">Transferase</keyword>
<sequence length="205" mass="23720">MAGYNKDDWIVIGVSGVTCGGKTTLANRLKNVLRPVYVFHQDKYFYPDDSPKHVRCEGMEHNNYDILSALDMETMYDDIIQTLSGRDKSHGSSVERETGKLEAKGKKFLIVEGFTVMNYKPILELCNLRYYFVLEYGECVSRRCLRLYDPPDVAGYFERCVWPEHLKYRAQIEQDKRVQILDGTRPDIYDVVIADLNTLGLTEIR</sequence>
<evidence type="ECO:0000259" key="1">
    <source>
        <dbReference type="Pfam" id="PF00485"/>
    </source>
</evidence>
<dbReference type="GeneID" id="116413552"/>
<name>A0ABM3MDH7_GALME</name>
<evidence type="ECO:0000313" key="3">
    <source>
        <dbReference type="RefSeq" id="XP_052749466.1"/>
    </source>
</evidence>
<reference evidence="3" key="1">
    <citation type="submission" date="2025-08" db="UniProtKB">
        <authorList>
            <consortium name="RefSeq"/>
        </authorList>
    </citation>
    <scope>IDENTIFICATION</scope>
    <source>
        <tissue evidence="3">Whole larvae</tissue>
    </source>
</reference>
<dbReference type="Pfam" id="PF00485">
    <property type="entry name" value="PRK"/>
    <property type="match status" value="1"/>
</dbReference>
<dbReference type="GO" id="GO:0016301">
    <property type="term" value="F:kinase activity"/>
    <property type="evidence" value="ECO:0007669"/>
    <property type="project" value="UniProtKB-KW"/>
</dbReference>
<dbReference type="InterPro" id="IPR027417">
    <property type="entry name" value="P-loop_NTPase"/>
</dbReference>
<organism evidence="2 3">
    <name type="scientific">Galleria mellonella</name>
    <name type="common">Greater wax moth</name>
    <dbReference type="NCBI Taxonomy" id="7137"/>
    <lineage>
        <taxon>Eukaryota</taxon>
        <taxon>Metazoa</taxon>
        <taxon>Ecdysozoa</taxon>
        <taxon>Arthropoda</taxon>
        <taxon>Hexapoda</taxon>
        <taxon>Insecta</taxon>
        <taxon>Pterygota</taxon>
        <taxon>Neoptera</taxon>
        <taxon>Endopterygota</taxon>
        <taxon>Lepidoptera</taxon>
        <taxon>Glossata</taxon>
        <taxon>Ditrysia</taxon>
        <taxon>Pyraloidea</taxon>
        <taxon>Pyralidae</taxon>
        <taxon>Galleriinae</taxon>
        <taxon>Galleria</taxon>
    </lineage>
</organism>
<gene>
    <name evidence="3" type="primary">LOC116413552</name>
</gene>
<keyword evidence="2" id="KW-1185">Reference proteome</keyword>
<feature type="domain" description="Phosphoribulokinase/uridine kinase" evidence="1">
    <location>
        <begin position="11"/>
        <end position="146"/>
    </location>
</feature>
<evidence type="ECO:0000313" key="2">
    <source>
        <dbReference type="Proteomes" id="UP001652740"/>
    </source>
</evidence>
<dbReference type="PANTHER" id="PTHR10285">
    <property type="entry name" value="URIDINE KINASE"/>
    <property type="match status" value="1"/>
</dbReference>
<dbReference type="Gene3D" id="3.40.50.300">
    <property type="entry name" value="P-loop containing nucleotide triphosphate hydrolases"/>
    <property type="match status" value="1"/>
</dbReference>
<dbReference type="RefSeq" id="XP_052749466.1">
    <property type="nucleotide sequence ID" value="XM_052893506.1"/>
</dbReference>
<accession>A0ABM3MDH7</accession>
<dbReference type="Proteomes" id="UP001652740">
    <property type="component" value="Unplaced"/>
</dbReference>